<dbReference type="RefSeq" id="WP_262952241.1">
    <property type="nucleotide sequence ID" value="NZ_JAOSLA010000030.1"/>
</dbReference>
<proteinExistence type="predicted"/>
<dbReference type="Proteomes" id="UP001139994">
    <property type="component" value="Unassembled WGS sequence"/>
</dbReference>
<dbReference type="EMBL" id="JAOSLA010000030">
    <property type="protein sequence ID" value="MCU7239911.1"/>
    <property type="molecule type" value="Genomic_DNA"/>
</dbReference>
<evidence type="ECO:0000313" key="2">
    <source>
        <dbReference type="Proteomes" id="UP001139994"/>
    </source>
</evidence>
<name>A0ABT2VDW1_9PSED</name>
<gene>
    <name evidence="1" type="ORF">OC929_17805</name>
</gene>
<evidence type="ECO:0000313" key="1">
    <source>
        <dbReference type="EMBL" id="MCU7239911.1"/>
    </source>
</evidence>
<protein>
    <submittedName>
        <fullName evidence="1">Uncharacterized protein</fullName>
    </submittedName>
</protein>
<sequence>TAFFTAADQMIEAPPQPSSTINSLIFKEFFVPMSLEVGRIIRGSERASTVNFIKIKKIASGALVPI</sequence>
<reference evidence="1" key="3">
    <citation type="journal article" date="2023" name="mSystems">
        <title>Charting the Lipopeptidome of Nonpathogenic Pseudomonas.</title>
        <authorList>
            <person name="Cesa-Luna C."/>
            <person name="Geudens N."/>
            <person name="Girard L."/>
            <person name="De Roo V."/>
            <person name="Maklad H.R."/>
            <person name="Martins J.C."/>
            <person name="Hofte M."/>
            <person name="De Mot R."/>
        </authorList>
    </citation>
    <scope>NUCLEOTIDE SEQUENCE</scope>
    <source>
        <strain evidence="1">COR51</strain>
    </source>
</reference>
<reference evidence="1" key="1">
    <citation type="journal article" date="2022" name="Microbiol. Spectr.">
        <title>An Nuclear Magnetic Resonance Fingerprint Matching Approach for the Identification and Structural Re-Evaluation of Pseudomonas Lipopeptides.</title>
        <authorList>
            <person name="De Roo V."/>
            <person name="Verleysen Y."/>
            <person name="Kovacs B."/>
            <person name="De Vleeschouwer M."/>
            <person name="Muangkaew P."/>
            <person name="Girard L."/>
            <person name="Hofte M."/>
            <person name="De Mot R."/>
            <person name="Madder A."/>
            <person name="Geudens N."/>
            <person name="Martins J.C."/>
        </authorList>
    </citation>
    <scope>NUCLEOTIDE SEQUENCE</scope>
    <source>
        <strain evidence="1">COR51</strain>
    </source>
</reference>
<reference evidence="1" key="2">
    <citation type="submission" date="2022-09" db="EMBL/GenBank/DDBJ databases">
        <authorList>
            <person name="Cesa-Luna C."/>
            <person name="Girard L."/>
            <person name="Lood C."/>
            <person name="Hofte M."/>
            <person name="De Mot R."/>
        </authorList>
    </citation>
    <scope>NUCLEOTIDE SEQUENCE</scope>
    <source>
        <strain evidence="1">COR51</strain>
    </source>
</reference>
<comment type="caution">
    <text evidence="1">The sequence shown here is derived from an EMBL/GenBank/DDBJ whole genome shotgun (WGS) entry which is preliminary data.</text>
</comment>
<feature type="non-terminal residue" evidence="1">
    <location>
        <position position="1"/>
    </location>
</feature>
<accession>A0ABT2VDW1</accession>
<keyword evidence="2" id="KW-1185">Reference proteome</keyword>
<organism evidence="1 2">
    <name type="scientific">Pseudomonas peradeniyensis</name>
    <dbReference type="NCBI Taxonomy" id="2745488"/>
    <lineage>
        <taxon>Bacteria</taxon>
        <taxon>Pseudomonadati</taxon>
        <taxon>Pseudomonadota</taxon>
        <taxon>Gammaproteobacteria</taxon>
        <taxon>Pseudomonadales</taxon>
        <taxon>Pseudomonadaceae</taxon>
        <taxon>Pseudomonas</taxon>
    </lineage>
</organism>